<evidence type="ECO:0000256" key="1">
    <source>
        <dbReference type="ARBA" id="ARBA00023125"/>
    </source>
</evidence>
<dbReference type="CDD" id="cd02209">
    <property type="entry name" value="cupin_XRE_C"/>
    <property type="match status" value="1"/>
</dbReference>
<dbReference type="SUPFAM" id="SSF51182">
    <property type="entry name" value="RmlC-like cupins"/>
    <property type="match status" value="1"/>
</dbReference>
<evidence type="ECO:0000259" key="2">
    <source>
        <dbReference type="PROSITE" id="PS50943"/>
    </source>
</evidence>
<gene>
    <name evidence="3" type="ORF">BBEV_0130</name>
</gene>
<proteinExistence type="predicted"/>
<dbReference type="SUPFAM" id="SSF47413">
    <property type="entry name" value="lambda repressor-like DNA-binding domains"/>
    <property type="match status" value="1"/>
</dbReference>
<evidence type="ECO:0000313" key="4">
    <source>
        <dbReference type="Proteomes" id="UP000094463"/>
    </source>
</evidence>
<dbReference type="PROSITE" id="PS50943">
    <property type="entry name" value="HTH_CROC1"/>
    <property type="match status" value="1"/>
</dbReference>
<dbReference type="OrthoDB" id="34624at2"/>
<dbReference type="InterPro" id="IPR010982">
    <property type="entry name" value="Lambda_DNA-bd_dom_sf"/>
</dbReference>
<dbReference type="Gene3D" id="1.10.260.40">
    <property type="entry name" value="lambda repressor-like DNA-binding domains"/>
    <property type="match status" value="1"/>
</dbReference>
<dbReference type="InterPro" id="IPR014710">
    <property type="entry name" value="RmlC-like_jellyroll"/>
</dbReference>
<dbReference type="EMBL" id="CP012502">
    <property type="protein sequence ID" value="AOM81525.1"/>
    <property type="molecule type" value="Genomic_DNA"/>
</dbReference>
<reference evidence="3 4" key="1">
    <citation type="submission" date="2015-08" db="EMBL/GenBank/DDBJ databases">
        <title>The complete genome sequence of Bacillus beveridgei MLTeJB.</title>
        <authorList>
            <person name="Hanson T.E."/>
            <person name="Mesa C."/>
            <person name="Basesman S.M."/>
            <person name="Oremland R.S."/>
        </authorList>
    </citation>
    <scope>NUCLEOTIDE SEQUENCE [LARGE SCALE GENOMIC DNA]</scope>
    <source>
        <strain evidence="3 4">MLTeJB</strain>
    </source>
</reference>
<dbReference type="Pfam" id="PF07883">
    <property type="entry name" value="Cupin_2"/>
    <property type="match status" value="1"/>
</dbReference>
<dbReference type="Gene3D" id="2.60.120.10">
    <property type="entry name" value="Jelly Rolls"/>
    <property type="match status" value="1"/>
</dbReference>
<dbReference type="GO" id="GO:0003700">
    <property type="term" value="F:DNA-binding transcription factor activity"/>
    <property type="evidence" value="ECO:0007669"/>
    <property type="project" value="TreeGrafter"/>
</dbReference>
<feature type="domain" description="HTH cro/C1-type" evidence="2">
    <location>
        <begin position="10"/>
        <end position="64"/>
    </location>
</feature>
<keyword evidence="1" id="KW-0238">DNA-binding</keyword>
<organism evidence="3 4">
    <name type="scientific">Salisediminibacterium beveridgei</name>
    <dbReference type="NCBI Taxonomy" id="632773"/>
    <lineage>
        <taxon>Bacteria</taxon>
        <taxon>Bacillati</taxon>
        <taxon>Bacillota</taxon>
        <taxon>Bacilli</taxon>
        <taxon>Bacillales</taxon>
        <taxon>Bacillaceae</taxon>
        <taxon>Salisediminibacterium</taxon>
    </lineage>
</organism>
<evidence type="ECO:0000313" key="3">
    <source>
        <dbReference type="EMBL" id="AOM81525.1"/>
    </source>
</evidence>
<dbReference type="InterPro" id="IPR011051">
    <property type="entry name" value="RmlC_Cupin_sf"/>
</dbReference>
<name>A0A1D7QR89_9BACI</name>
<dbReference type="InterPro" id="IPR013096">
    <property type="entry name" value="Cupin_2"/>
</dbReference>
<dbReference type="Proteomes" id="UP000094463">
    <property type="component" value="Chromosome"/>
</dbReference>
<dbReference type="Pfam" id="PF01381">
    <property type="entry name" value="HTH_3"/>
    <property type="match status" value="1"/>
</dbReference>
<dbReference type="SMART" id="SM00530">
    <property type="entry name" value="HTH_XRE"/>
    <property type="match status" value="1"/>
</dbReference>
<dbReference type="GO" id="GO:0003677">
    <property type="term" value="F:DNA binding"/>
    <property type="evidence" value="ECO:0007669"/>
    <property type="project" value="UniProtKB-KW"/>
</dbReference>
<dbReference type="InterPro" id="IPR001387">
    <property type="entry name" value="Cro/C1-type_HTH"/>
</dbReference>
<dbReference type="AlphaFoldDB" id="A0A1D7QR89"/>
<dbReference type="GO" id="GO:0005829">
    <property type="term" value="C:cytosol"/>
    <property type="evidence" value="ECO:0007669"/>
    <property type="project" value="TreeGrafter"/>
</dbReference>
<keyword evidence="4" id="KW-1185">Reference proteome</keyword>
<dbReference type="STRING" id="632773.BBEV_0130"/>
<accession>A0A1D7QR89</accession>
<dbReference type="CDD" id="cd00093">
    <property type="entry name" value="HTH_XRE"/>
    <property type="match status" value="1"/>
</dbReference>
<dbReference type="PANTHER" id="PTHR46797">
    <property type="entry name" value="HTH-TYPE TRANSCRIPTIONAL REGULATOR"/>
    <property type="match status" value="1"/>
</dbReference>
<protein>
    <submittedName>
        <fullName evidence="3">Transcriptional regulator, MerR family</fullName>
    </submittedName>
</protein>
<dbReference type="InterPro" id="IPR050807">
    <property type="entry name" value="TransReg_Diox_bact_type"/>
</dbReference>
<dbReference type="PATRIC" id="fig|632773.3.peg.137"/>
<dbReference type="PANTHER" id="PTHR46797:SF25">
    <property type="entry name" value="TRANSCRIPTIONAL REGULATOR"/>
    <property type="match status" value="1"/>
</dbReference>
<dbReference type="RefSeq" id="WP_069363694.1">
    <property type="nucleotide sequence ID" value="NZ_CP012502.1"/>
</dbReference>
<sequence length="182" mass="20389">MTETELAKQIRSSRNNVGLTLKDLSERTGLSVSFLSQVERGTSSPAISSLKKIADGLSVPITSFFTPEHNTTYTTVSGERRSFRIDESPAKYMRLSGNFSTRTMESLIVTLDPGATDKMFQHIGEEVHYILEGRVSYIIDSESYHLESGDSIHFPSDRPHTWRNPSKDECAKILTVVTPKIF</sequence>
<dbReference type="KEGG" id="bbev:BBEV_0130"/>